<feature type="modified residue" description="4-aspartylphosphate" evidence="6">
    <location>
        <position position="681"/>
    </location>
</feature>
<dbReference type="GO" id="GO:0009927">
    <property type="term" value="F:histidine phosphotransfer kinase activity"/>
    <property type="evidence" value="ECO:0007669"/>
    <property type="project" value="TreeGrafter"/>
</dbReference>
<dbReference type="SMART" id="SM00387">
    <property type="entry name" value="HATPase_c"/>
    <property type="match status" value="1"/>
</dbReference>
<name>F2IXV3_POLGS</name>
<comment type="catalytic activity">
    <reaction evidence="1">
        <text>ATP + protein L-histidine = ADP + protein N-phospho-L-histidine.</text>
        <dbReference type="EC" id="2.7.13.3"/>
    </reaction>
</comment>
<dbReference type="SMART" id="SM00448">
    <property type="entry name" value="REC"/>
    <property type="match status" value="1"/>
</dbReference>
<organism evidence="10 11">
    <name type="scientific">Polymorphum gilvum (strain LMG 25793 / CGMCC 1.9160 / SL003B-26A1)</name>
    <dbReference type="NCBI Taxonomy" id="991905"/>
    <lineage>
        <taxon>Bacteria</taxon>
        <taxon>Pseudomonadati</taxon>
        <taxon>Pseudomonadota</taxon>
        <taxon>Alphaproteobacteria</taxon>
        <taxon>Rhodobacterales</taxon>
        <taxon>Paracoccaceae</taxon>
        <taxon>Polymorphum</taxon>
    </lineage>
</organism>
<evidence type="ECO:0000256" key="6">
    <source>
        <dbReference type="PROSITE-ProRule" id="PRU00169"/>
    </source>
</evidence>
<dbReference type="InterPro" id="IPR004358">
    <property type="entry name" value="Sig_transdc_His_kin-like_C"/>
</dbReference>
<dbReference type="SUPFAM" id="SSF52172">
    <property type="entry name" value="CheY-like"/>
    <property type="match status" value="1"/>
</dbReference>
<dbReference type="GO" id="GO:0005886">
    <property type="term" value="C:plasma membrane"/>
    <property type="evidence" value="ECO:0007669"/>
    <property type="project" value="TreeGrafter"/>
</dbReference>
<evidence type="ECO:0000256" key="3">
    <source>
        <dbReference type="ARBA" id="ARBA00022553"/>
    </source>
</evidence>
<dbReference type="PANTHER" id="PTHR43047:SF9">
    <property type="entry name" value="HISTIDINE KINASE"/>
    <property type="match status" value="1"/>
</dbReference>
<dbReference type="PROSITE" id="PS50110">
    <property type="entry name" value="RESPONSE_REGULATORY"/>
    <property type="match status" value="1"/>
</dbReference>
<dbReference type="SUPFAM" id="SSF55874">
    <property type="entry name" value="ATPase domain of HSP90 chaperone/DNA topoisomerase II/histidine kinase"/>
    <property type="match status" value="1"/>
</dbReference>
<dbReference type="InterPro" id="IPR036890">
    <property type="entry name" value="HATPase_C_sf"/>
</dbReference>
<evidence type="ECO:0000259" key="9">
    <source>
        <dbReference type="PROSITE" id="PS50110"/>
    </source>
</evidence>
<dbReference type="PRINTS" id="PR00344">
    <property type="entry name" value="BCTRLSENSOR"/>
</dbReference>
<keyword evidence="11" id="KW-1185">Reference proteome</keyword>
<dbReference type="CDD" id="cd00075">
    <property type="entry name" value="HATPase"/>
    <property type="match status" value="1"/>
</dbReference>
<dbReference type="CDD" id="cd00156">
    <property type="entry name" value="REC"/>
    <property type="match status" value="1"/>
</dbReference>
<dbReference type="eggNOG" id="COG4191">
    <property type="taxonomic scope" value="Bacteria"/>
</dbReference>
<evidence type="ECO:0000256" key="7">
    <source>
        <dbReference type="SAM" id="Coils"/>
    </source>
</evidence>
<evidence type="ECO:0000259" key="8">
    <source>
        <dbReference type="PROSITE" id="PS50109"/>
    </source>
</evidence>
<dbReference type="Gene3D" id="1.10.287.130">
    <property type="match status" value="1"/>
</dbReference>
<keyword evidence="5 10" id="KW-0418">Kinase</keyword>
<keyword evidence="3 6" id="KW-0597">Phosphoprotein</keyword>
<evidence type="ECO:0000313" key="10">
    <source>
        <dbReference type="EMBL" id="ADZ69434.1"/>
    </source>
</evidence>
<dbReference type="GO" id="GO:0000155">
    <property type="term" value="F:phosphorelay sensor kinase activity"/>
    <property type="evidence" value="ECO:0007669"/>
    <property type="project" value="InterPro"/>
</dbReference>
<dbReference type="Pfam" id="PF12860">
    <property type="entry name" value="PAS_7"/>
    <property type="match status" value="2"/>
</dbReference>
<proteinExistence type="predicted"/>
<dbReference type="AlphaFoldDB" id="F2IXV3"/>
<evidence type="ECO:0000256" key="2">
    <source>
        <dbReference type="ARBA" id="ARBA00012438"/>
    </source>
</evidence>
<protein>
    <recommendedName>
        <fullName evidence="2">histidine kinase</fullName>
        <ecNumber evidence="2">2.7.13.3</ecNumber>
    </recommendedName>
</protein>
<dbReference type="RefSeq" id="WP_013651752.1">
    <property type="nucleotide sequence ID" value="NC_015259.1"/>
</dbReference>
<dbReference type="Pfam" id="PF00072">
    <property type="entry name" value="Response_reg"/>
    <property type="match status" value="1"/>
</dbReference>
<feature type="coiled-coil region" evidence="7">
    <location>
        <begin position="61"/>
        <end position="95"/>
    </location>
</feature>
<keyword evidence="4" id="KW-0808">Transferase</keyword>
<reference evidence="10 11" key="1">
    <citation type="journal article" date="2011" name="J. Bacteriol.">
        <title>Complete genome sequence of Polymorphum gilvum SL003B-26A1T, a crude oil-degrading bacterium from oil-polluted saline soil.</title>
        <authorList>
            <person name="Li S.G."/>
            <person name="Tang Y.Q."/>
            <person name="Nie Y."/>
            <person name="Cai M."/>
            <person name="Wu X.L."/>
        </authorList>
    </citation>
    <scope>NUCLEOTIDE SEQUENCE [LARGE SCALE GENOMIC DNA]</scope>
    <source>
        <strain evidence="11">LMG 25793 / CGMCC 1.9160 / SL003B-26A1</strain>
    </source>
</reference>
<keyword evidence="7" id="KW-0175">Coiled coil</keyword>
<dbReference type="PANTHER" id="PTHR43047">
    <property type="entry name" value="TWO-COMPONENT HISTIDINE PROTEIN KINASE"/>
    <property type="match status" value="1"/>
</dbReference>
<dbReference type="InterPro" id="IPR003661">
    <property type="entry name" value="HisK_dim/P_dom"/>
</dbReference>
<accession>F2IXV3</accession>
<feature type="domain" description="Response regulatory" evidence="9">
    <location>
        <begin position="630"/>
        <end position="747"/>
    </location>
</feature>
<dbReference type="EC" id="2.7.13.3" evidence="2"/>
<dbReference type="Proteomes" id="UP000008130">
    <property type="component" value="Chromosome"/>
</dbReference>
<dbReference type="PROSITE" id="PS50109">
    <property type="entry name" value="HIS_KIN"/>
    <property type="match status" value="1"/>
</dbReference>
<dbReference type="SMART" id="SM00388">
    <property type="entry name" value="HisKA"/>
    <property type="match status" value="1"/>
</dbReference>
<dbReference type="eggNOG" id="COG0745">
    <property type="taxonomic scope" value="Bacteria"/>
</dbReference>
<dbReference type="Pfam" id="PF02518">
    <property type="entry name" value="HATPase_c"/>
    <property type="match status" value="1"/>
</dbReference>
<dbReference type="CDD" id="cd00082">
    <property type="entry name" value="HisKA"/>
    <property type="match status" value="1"/>
</dbReference>
<gene>
    <name evidence="10" type="ordered locus">SL003B_1005</name>
</gene>
<dbReference type="InterPro" id="IPR036097">
    <property type="entry name" value="HisK_dim/P_sf"/>
</dbReference>
<dbReference type="KEGG" id="pgv:SL003B_1005"/>
<sequence>MLRPTDSPERQIEKLTRINEALITRLDRSSTIGSSAYSLFQTATALEKEVHDRTHDLHAALADLSLKNRELALAHANAERARQNLVNAIEAMQEGFALFSNGALVICNRRFRNLLTDVSHRIEPGIAFDRYAALVSTSQELELAEGQTAEDWYNFRIAQSRRPKATFTVALKGDRWLQVSERQTLGGGLAILHTDVTDMVRQQRREQEKIIDAQANLARVTFEHLIQGLSTFNSDGDLVSCNNRFRDLVPLPYALTRSGVGIDNIIDYLVGHEIFQHPWGEQDDWIHGLRFRTPMRVELHRNDGVILDASFQRLPENGFIAMFTDVTAEREVTKALQQAKDTLEARVEERTAALTRANEELTREIRERQAFEFALREAKETAEAANLSKNRFLRAASHDLLQPMSAAKLFLSTLQSSGLDEGQADVAQRLGRAFMSMEALLHALLDISRLDTGKEEFNWANVPLSRILDPLRDEFQELATGYAQSLRVVPSSLTVRSDPTYLRRIAQNLVSNAIKYSEHGRVLVGVRRRGGKAVLEVWDTGPGIAPDDQERIFEEFHRLGDAGGKPGMGLGLSIVQRACAQLGHALSLSSEVGRGSVFRVSLDLAEDRPSLSASPPMEPTGSFGPMQNVIGLVVENDPEVRAAMTVLMESWGMGALDVGSTQEAVDLIREIDVTPDIVIADFQLDGADTGLDSIAALRTMTGQNLPALLVTADRSRSLRRGAAELGVKVLSKPVSPWRLMAAIRALTRSGT</sequence>
<dbReference type="HOGENOM" id="CLU_000445_114_75_5"/>
<dbReference type="InterPro" id="IPR005467">
    <property type="entry name" value="His_kinase_dom"/>
</dbReference>
<dbReference type="Gene3D" id="3.40.50.2300">
    <property type="match status" value="1"/>
</dbReference>
<dbReference type="Gene3D" id="3.30.565.10">
    <property type="entry name" value="Histidine kinase-like ATPase, C-terminal domain"/>
    <property type="match status" value="1"/>
</dbReference>
<feature type="domain" description="Histidine kinase" evidence="8">
    <location>
        <begin position="395"/>
        <end position="606"/>
    </location>
</feature>
<dbReference type="FunFam" id="3.30.565.10:FF:000049">
    <property type="entry name" value="Two-component sensor histidine kinase"/>
    <property type="match status" value="1"/>
</dbReference>
<evidence type="ECO:0000256" key="1">
    <source>
        <dbReference type="ARBA" id="ARBA00000085"/>
    </source>
</evidence>
<evidence type="ECO:0000256" key="5">
    <source>
        <dbReference type="ARBA" id="ARBA00022777"/>
    </source>
</evidence>
<evidence type="ECO:0000313" key="11">
    <source>
        <dbReference type="Proteomes" id="UP000008130"/>
    </source>
</evidence>
<dbReference type="STRING" id="991905.SL003B_1005"/>
<dbReference type="EMBL" id="CP002568">
    <property type="protein sequence ID" value="ADZ69434.1"/>
    <property type="molecule type" value="Genomic_DNA"/>
</dbReference>
<dbReference type="Pfam" id="PF00512">
    <property type="entry name" value="HisKA"/>
    <property type="match status" value="1"/>
</dbReference>
<dbReference type="InterPro" id="IPR011006">
    <property type="entry name" value="CheY-like_superfamily"/>
</dbReference>
<evidence type="ECO:0000256" key="4">
    <source>
        <dbReference type="ARBA" id="ARBA00022679"/>
    </source>
</evidence>
<dbReference type="OrthoDB" id="9764438at2"/>
<dbReference type="InterPro" id="IPR001789">
    <property type="entry name" value="Sig_transdc_resp-reg_receiver"/>
</dbReference>
<dbReference type="SUPFAM" id="SSF47384">
    <property type="entry name" value="Homodimeric domain of signal transducing histidine kinase"/>
    <property type="match status" value="1"/>
</dbReference>
<dbReference type="InterPro" id="IPR003594">
    <property type="entry name" value="HATPase_dom"/>
</dbReference>